<proteinExistence type="inferred from homology"/>
<dbReference type="GO" id="GO:0001561">
    <property type="term" value="P:fatty acid alpha-oxidation"/>
    <property type="evidence" value="ECO:0007669"/>
    <property type="project" value="InterPro"/>
</dbReference>
<dbReference type="InterPro" id="IPR047128">
    <property type="entry name" value="PhyH"/>
</dbReference>
<evidence type="ECO:0000256" key="4">
    <source>
        <dbReference type="ARBA" id="ARBA00034924"/>
    </source>
</evidence>
<evidence type="ECO:0000313" key="6">
    <source>
        <dbReference type="Proteomes" id="UP000326759"/>
    </source>
</evidence>
<dbReference type="AlphaFoldDB" id="A0A5N5TDQ7"/>
<dbReference type="PANTHER" id="PTHR21308:SF1">
    <property type="entry name" value="PHYTANOYL-COA DIOXYGENASE, PEROXISOMAL"/>
    <property type="match status" value="1"/>
</dbReference>
<dbReference type="GO" id="GO:0048244">
    <property type="term" value="F:phytanoyl-CoA dioxygenase activity"/>
    <property type="evidence" value="ECO:0007669"/>
    <property type="project" value="UniProtKB-EC"/>
</dbReference>
<gene>
    <name evidence="5" type="primary">Phyh_0</name>
    <name evidence="5" type="ORF">Anas_11076</name>
</gene>
<evidence type="ECO:0000313" key="5">
    <source>
        <dbReference type="EMBL" id="KAB7504357.1"/>
    </source>
</evidence>
<dbReference type="Gene3D" id="2.60.120.620">
    <property type="entry name" value="q2cbj1_9rhob like domain"/>
    <property type="match status" value="2"/>
</dbReference>
<dbReference type="EMBL" id="SEYY01003329">
    <property type="protein sequence ID" value="KAB7504357.1"/>
    <property type="molecule type" value="Genomic_DNA"/>
</dbReference>
<keyword evidence="5" id="KW-0223">Dioxygenase</keyword>
<evidence type="ECO:0000256" key="3">
    <source>
        <dbReference type="ARBA" id="ARBA00034921"/>
    </source>
</evidence>
<sequence>MASERLRVIFGHIEYLPHKSVSFYKSNKSKNEGIQRFQYTMDNPKLTMNQRVFYEENGYLLIKNLVKHEYLDRWRQRFMDLIEGRAYSENMTKMKDVSLKDRTDISPERIINKIQDFVWDEVLSEHSRLPEATDRIVCAWTAMEKVHRDNGCLFVVPGSHKGKLEQHEYPNWEKGVNKMYHGVRGFDDVPKQLLEMEKGDTVFFHPVLLHGSGDNVTNHFRKAISCHFAASDCYYIDVKGTLQENIEKEVKEIAKRKGMEGLDFGQIWNLRSRLVRGREITL</sequence>
<keyword evidence="6" id="KW-1185">Reference proteome</keyword>
<accession>A0A5N5TDQ7</accession>
<name>A0A5N5TDQ7_9CRUS</name>
<evidence type="ECO:0000256" key="2">
    <source>
        <dbReference type="ARBA" id="ARBA00034809"/>
    </source>
</evidence>
<protein>
    <recommendedName>
        <fullName evidence="2">phytanoyl-CoA dioxygenase</fullName>
        <ecNumber evidence="2">1.14.11.18</ecNumber>
    </recommendedName>
    <alternativeName>
        <fullName evidence="3">Phytanic acid oxidase</fullName>
    </alternativeName>
    <alternativeName>
        <fullName evidence="4">Phytanoyl-CoA alpha-hydroxylase</fullName>
    </alternativeName>
</protein>
<dbReference type="OrthoDB" id="2328924at2759"/>
<keyword evidence="5" id="KW-0560">Oxidoreductase</keyword>
<organism evidence="5 6">
    <name type="scientific">Armadillidium nasatum</name>
    <dbReference type="NCBI Taxonomy" id="96803"/>
    <lineage>
        <taxon>Eukaryota</taxon>
        <taxon>Metazoa</taxon>
        <taxon>Ecdysozoa</taxon>
        <taxon>Arthropoda</taxon>
        <taxon>Crustacea</taxon>
        <taxon>Multicrustacea</taxon>
        <taxon>Malacostraca</taxon>
        <taxon>Eumalacostraca</taxon>
        <taxon>Peracarida</taxon>
        <taxon>Isopoda</taxon>
        <taxon>Oniscidea</taxon>
        <taxon>Crinocheta</taxon>
        <taxon>Armadillidiidae</taxon>
        <taxon>Armadillidium</taxon>
    </lineage>
</organism>
<dbReference type="EC" id="1.14.11.18" evidence="2"/>
<dbReference type="PANTHER" id="PTHR21308">
    <property type="entry name" value="PHYTANOYL-COA ALPHA-HYDROXYLASE"/>
    <property type="match status" value="1"/>
</dbReference>
<dbReference type="InterPro" id="IPR008775">
    <property type="entry name" value="Phytyl_CoA_dOase-like"/>
</dbReference>
<dbReference type="Pfam" id="PF05721">
    <property type="entry name" value="PhyH"/>
    <property type="match status" value="1"/>
</dbReference>
<comment type="similarity">
    <text evidence="1">Belongs to the PhyH family.</text>
</comment>
<evidence type="ECO:0000256" key="1">
    <source>
        <dbReference type="ARBA" id="ARBA00005830"/>
    </source>
</evidence>
<dbReference type="SUPFAM" id="SSF51197">
    <property type="entry name" value="Clavaminate synthase-like"/>
    <property type="match status" value="1"/>
</dbReference>
<dbReference type="Proteomes" id="UP000326759">
    <property type="component" value="Unassembled WGS sequence"/>
</dbReference>
<reference evidence="5 6" key="1">
    <citation type="journal article" date="2019" name="PLoS Biol.">
        <title>Sex chromosomes control vertical transmission of feminizing Wolbachia symbionts in an isopod.</title>
        <authorList>
            <person name="Becking T."/>
            <person name="Chebbi M.A."/>
            <person name="Giraud I."/>
            <person name="Moumen B."/>
            <person name="Laverre T."/>
            <person name="Caubet Y."/>
            <person name="Peccoud J."/>
            <person name="Gilbert C."/>
            <person name="Cordaux R."/>
        </authorList>
    </citation>
    <scope>NUCLEOTIDE SEQUENCE [LARGE SCALE GENOMIC DNA]</scope>
    <source>
        <strain evidence="5">ANa2</strain>
        <tissue evidence="5">Whole body excluding digestive tract and cuticle</tissue>
    </source>
</reference>
<comment type="caution">
    <text evidence="5">The sequence shown here is derived from an EMBL/GenBank/DDBJ whole genome shotgun (WGS) entry which is preliminary data.</text>
</comment>